<name>A0A4Y3J7N4_ACIPI</name>
<evidence type="ECO:0000313" key="1">
    <source>
        <dbReference type="EMBL" id="GEA67364.1"/>
    </source>
</evidence>
<protein>
    <submittedName>
        <fullName evidence="1">Uncharacterized protein</fullName>
    </submittedName>
</protein>
<accession>A0A4Y3J7N4</accession>
<dbReference type="RefSeq" id="WP_141315343.1">
    <property type="nucleotide sequence ID" value="NZ_BJLJ01000006.1"/>
</dbReference>
<comment type="caution">
    <text evidence="1">The sequence shown here is derived from an EMBL/GenBank/DDBJ whole genome shotgun (WGS) entry which is preliminary data.</text>
</comment>
<sequence>MSTTMFIGERAIAQAAAKVLRDTFVKAASNGKVLYVENDILWSKTPEDDQSVFIKKLTGRNPNLSKKITNRRKFKIKKRHNKR</sequence>
<dbReference type="EMBL" id="BJLJ01000006">
    <property type="protein sequence ID" value="GEA67364.1"/>
    <property type="molecule type" value="Genomic_DNA"/>
</dbReference>
<reference evidence="1 2" key="1">
    <citation type="submission" date="2019-06" db="EMBL/GenBank/DDBJ databases">
        <title>Whole genome shotgun sequence of Acinetobacter pittii NBRC 110514.</title>
        <authorList>
            <person name="Hosoyama A."/>
            <person name="Uohara A."/>
            <person name="Ohji S."/>
            <person name="Ichikawa N."/>
        </authorList>
    </citation>
    <scope>NUCLEOTIDE SEQUENCE [LARGE SCALE GENOMIC DNA]</scope>
    <source>
        <strain evidence="1 2">NBRC 110514</strain>
    </source>
</reference>
<organism evidence="1 2">
    <name type="scientific">Acinetobacter pittii</name>
    <name type="common">Acinetobacter genomosp. 3</name>
    <dbReference type="NCBI Taxonomy" id="48296"/>
    <lineage>
        <taxon>Bacteria</taxon>
        <taxon>Pseudomonadati</taxon>
        <taxon>Pseudomonadota</taxon>
        <taxon>Gammaproteobacteria</taxon>
        <taxon>Moraxellales</taxon>
        <taxon>Moraxellaceae</taxon>
        <taxon>Acinetobacter</taxon>
        <taxon>Acinetobacter calcoaceticus/baumannii complex</taxon>
    </lineage>
</organism>
<evidence type="ECO:0000313" key="2">
    <source>
        <dbReference type="Proteomes" id="UP000317717"/>
    </source>
</evidence>
<gene>
    <name evidence="1" type="ORF">PA3_15220</name>
</gene>
<proteinExistence type="predicted"/>
<dbReference type="Proteomes" id="UP000317717">
    <property type="component" value="Unassembled WGS sequence"/>
</dbReference>
<dbReference type="AlphaFoldDB" id="A0A4Y3J7N4"/>